<feature type="non-terminal residue" evidence="2">
    <location>
        <position position="120"/>
    </location>
</feature>
<feature type="region of interest" description="Disordered" evidence="1">
    <location>
        <begin position="1"/>
        <end position="120"/>
    </location>
</feature>
<feature type="compositionally biased region" description="Acidic residues" evidence="1">
    <location>
        <begin position="22"/>
        <end position="34"/>
    </location>
</feature>
<comment type="caution">
    <text evidence="2">The sequence shown here is derived from an EMBL/GenBank/DDBJ whole genome shotgun (WGS) entry which is preliminary data.</text>
</comment>
<keyword evidence="3" id="KW-1185">Reference proteome</keyword>
<dbReference type="Proteomes" id="UP000649617">
    <property type="component" value="Unassembled WGS sequence"/>
</dbReference>
<evidence type="ECO:0000256" key="1">
    <source>
        <dbReference type="SAM" id="MobiDB-lite"/>
    </source>
</evidence>
<dbReference type="EMBL" id="CAJNIZ010014340">
    <property type="protein sequence ID" value="CAE7360545.1"/>
    <property type="molecule type" value="Genomic_DNA"/>
</dbReference>
<dbReference type="AlphaFoldDB" id="A0A812Q818"/>
<sequence length="120" mass="13082">PEEVGDWANPAQEWGDGSGQDQAEEQEGWEEDAVNDSVAEVGKPSEEEVLEEEAWEEEAGDEEVGDEEVGDENEAWEQEAWEEDNAQPAQLDQWPADGDTDDHGPAGVDGSADEVWPGAE</sequence>
<feature type="non-terminal residue" evidence="2">
    <location>
        <position position="1"/>
    </location>
</feature>
<name>A0A812Q818_SYMPI</name>
<evidence type="ECO:0000313" key="3">
    <source>
        <dbReference type="Proteomes" id="UP000649617"/>
    </source>
</evidence>
<protein>
    <submittedName>
        <fullName evidence="2">Uncharacterized protein</fullName>
    </submittedName>
</protein>
<evidence type="ECO:0000313" key="2">
    <source>
        <dbReference type="EMBL" id="CAE7360545.1"/>
    </source>
</evidence>
<proteinExistence type="predicted"/>
<organism evidence="2 3">
    <name type="scientific">Symbiodinium pilosum</name>
    <name type="common">Dinoflagellate</name>
    <dbReference type="NCBI Taxonomy" id="2952"/>
    <lineage>
        <taxon>Eukaryota</taxon>
        <taxon>Sar</taxon>
        <taxon>Alveolata</taxon>
        <taxon>Dinophyceae</taxon>
        <taxon>Suessiales</taxon>
        <taxon>Symbiodiniaceae</taxon>
        <taxon>Symbiodinium</taxon>
    </lineage>
</organism>
<feature type="compositionally biased region" description="Acidic residues" evidence="1">
    <location>
        <begin position="47"/>
        <end position="85"/>
    </location>
</feature>
<accession>A0A812Q818</accession>
<gene>
    <name evidence="2" type="ORF">SPIL2461_LOCUS8626</name>
</gene>
<reference evidence="2" key="1">
    <citation type="submission" date="2021-02" db="EMBL/GenBank/DDBJ databases">
        <authorList>
            <person name="Dougan E. K."/>
            <person name="Rhodes N."/>
            <person name="Thang M."/>
            <person name="Chan C."/>
        </authorList>
    </citation>
    <scope>NUCLEOTIDE SEQUENCE</scope>
</reference>